<dbReference type="AlphaFoldDB" id="X0VZB2"/>
<dbReference type="InterPro" id="IPR019734">
    <property type="entry name" value="TPR_rpt"/>
</dbReference>
<dbReference type="Pfam" id="PF13181">
    <property type="entry name" value="TPR_8"/>
    <property type="match status" value="1"/>
</dbReference>
<feature type="non-terminal residue" evidence="1">
    <location>
        <position position="1"/>
    </location>
</feature>
<reference evidence="1" key="1">
    <citation type="journal article" date="2014" name="Front. Microbiol.">
        <title>High frequency of phylogenetically diverse reductive dehalogenase-homologous genes in deep subseafloor sedimentary metagenomes.</title>
        <authorList>
            <person name="Kawai M."/>
            <person name="Futagami T."/>
            <person name="Toyoda A."/>
            <person name="Takaki Y."/>
            <person name="Nishi S."/>
            <person name="Hori S."/>
            <person name="Arai W."/>
            <person name="Tsubouchi T."/>
            <person name="Morono Y."/>
            <person name="Uchiyama I."/>
            <person name="Ito T."/>
            <person name="Fujiyama A."/>
            <person name="Inagaki F."/>
            <person name="Takami H."/>
        </authorList>
    </citation>
    <scope>NUCLEOTIDE SEQUENCE</scope>
    <source>
        <strain evidence="1">Expedition CK06-06</strain>
    </source>
</reference>
<accession>X0VZB2</accession>
<sequence>KAREAAEQALAANGTLAEAHTSLGWIKWVYDWDWPGAERSFKRAIELNPRYPTAYNWYAGFLASQGRDDEAMEQIGRAHQLDPGSLIINRDLGAFYYWTGQTERALDQLRRTVQMDPLFAPAHAHLGRIYVDAGMYDEAIAELEIAANLAGGVTHLGILGQAYAGAGRNDDAARELERLTEFAKQHDVPAHKFALIHAGLGDKDQAFAWLEKAYENREFVMPILQVAEGLDSLRDDPRFDDLLRRIGLEP</sequence>
<dbReference type="Pfam" id="PF13432">
    <property type="entry name" value="TPR_16"/>
    <property type="match status" value="1"/>
</dbReference>
<protein>
    <recommendedName>
        <fullName evidence="2">Tetratricopeptide repeat protein</fullName>
    </recommendedName>
</protein>
<comment type="caution">
    <text evidence="1">The sequence shown here is derived from an EMBL/GenBank/DDBJ whole genome shotgun (WGS) entry which is preliminary data.</text>
</comment>
<evidence type="ECO:0008006" key="2">
    <source>
        <dbReference type="Google" id="ProtNLM"/>
    </source>
</evidence>
<dbReference type="Pfam" id="PF14559">
    <property type="entry name" value="TPR_19"/>
    <property type="match status" value="1"/>
</dbReference>
<dbReference type="PANTHER" id="PTHR12558">
    <property type="entry name" value="CELL DIVISION CYCLE 16,23,27"/>
    <property type="match status" value="1"/>
</dbReference>
<dbReference type="EMBL" id="BARS01038543">
    <property type="protein sequence ID" value="GAG23814.1"/>
    <property type="molecule type" value="Genomic_DNA"/>
</dbReference>
<dbReference type="InterPro" id="IPR011990">
    <property type="entry name" value="TPR-like_helical_dom_sf"/>
</dbReference>
<dbReference type="PANTHER" id="PTHR12558:SF13">
    <property type="entry name" value="CELL DIVISION CYCLE PROTEIN 27 HOMOLOG"/>
    <property type="match status" value="1"/>
</dbReference>
<proteinExistence type="predicted"/>
<dbReference type="SMART" id="SM00028">
    <property type="entry name" value="TPR"/>
    <property type="match status" value="3"/>
</dbReference>
<dbReference type="NCBIfam" id="NF047558">
    <property type="entry name" value="TPR_END_plus"/>
    <property type="match status" value="1"/>
</dbReference>
<evidence type="ECO:0000313" key="1">
    <source>
        <dbReference type="EMBL" id="GAG23814.1"/>
    </source>
</evidence>
<dbReference type="SUPFAM" id="SSF48452">
    <property type="entry name" value="TPR-like"/>
    <property type="match status" value="1"/>
</dbReference>
<organism evidence="1">
    <name type="scientific">marine sediment metagenome</name>
    <dbReference type="NCBI Taxonomy" id="412755"/>
    <lineage>
        <taxon>unclassified sequences</taxon>
        <taxon>metagenomes</taxon>
        <taxon>ecological metagenomes</taxon>
    </lineage>
</organism>
<dbReference type="Gene3D" id="1.25.40.10">
    <property type="entry name" value="Tetratricopeptide repeat domain"/>
    <property type="match status" value="2"/>
</dbReference>
<dbReference type="PROSITE" id="PS50005">
    <property type="entry name" value="TPR"/>
    <property type="match status" value="1"/>
</dbReference>
<gene>
    <name evidence="1" type="ORF">S01H1_58970</name>
</gene>
<name>X0VZB2_9ZZZZ</name>